<feature type="compositionally biased region" description="Basic and acidic residues" evidence="1">
    <location>
        <begin position="16"/>
        <end position="33"/>
    </location>
</feature>
<gene>
    <name evidence="2" type="ORF">ZT1E4_G11526</name>
</gene>
<sequence>MERKALKTTQANSETKITDLEGQPGDKKRREETSNEDDSLAKVNAVVGVAHIQIDNAQDCLGSYQDPGGILGEHDPHPSRPENQ</sequence>
<organism evidence="2 3">
    <name type="scientific">Zymoseptoria tritici ST99CH_1E4</name>
    <dbReference type="NCBI Taxonomy" id="1276532"/>
    <lineage>
        <taxon>Eukaryota</taxon>
        <taxon>Fungi</taxon>
        <taxon>Dikarya</taxon>
        <taxon>Ascomycota</taxon>
        <taxon>Pezizomycotina</taxon>
        <taxon>Dothideomycetes</taxon>
        <taxon>Dothideomycetidae</taxon>
        <taxon>Mycosphaerellales</taxon>
        <taxon>Mycosphaerellaceae</taxon>
        <taxon>Zymoseptoria</taxon>
    </lineage>
</organism>
<name>A0A2H1H8X1_ZYMTR</name>
<proteinExistence type="predicted"/>
<feature type="compositionally biased region" description="Basic and acidic residues" evidence="1">
    <location>
        <begin position="72"/>
        <end position="84"/>
    </location>
</feature>
<protein>
    <submittedName>
        <fullName evidence="2">Uncharacterized protein</fullName>
    </submittedName>
</protein>
<dbReference type="AlphaFoldDB" id="A0A2H1H8X1"/>
<dbReference type="Proteomes" id="UP000245764">
    <property type="component" value="Chromosome 14"/>
</dbReference>
<evidence type="ECO:0000313" key="2">
    <source>
        <dbReference type="EMBL" id="SMR62213.1"/>
    </source>
</evidence>
<feature type="region of interest" description="Disordered" evidence="1">
    <location>
        <begin position="1"/>
        <end position="39"/>
    </location>
</feature>
<reference evidence="3" key="1">
    <citation type="submission" date="2017-05" db="EMBL/GenBank/DDBJ databases">
        <authorList>
            <person name="Song R."/>
            <person name="Chenine A.L."/>
            <person name="Ruprecht R.M."/>
        </authorList>
    </citation>
    <scope>NUCLEOTIDE SEQUENCE [LARGE SCALE GENOMIC DNA]</scope>
</reference>
<evidence type="ECO:0000256" key="1">
    <source>
        <dbReference type="SAM" id="MobiDB-lite"/>
    </source>
</evidence>
<feature type="region of interest" description="Disordered" evidence="1">
    <location>
        <begin position="59"/>
        <end position="84"/>
    </location>
</feature>
<accession>A0A2H1H8X1</accession>
<dbReference type="EMBL" id="LT854266">
    <property type="protein sequence ID" value="SMR62213.1"/>
    <property type="molecule type" value="Genomic_DNA"/>
</dbReference>
<evidence type="ECO:0000313" key="3">
    <source>
        <dbReference type="Proteomes" id="UP000245764"/>
    </source>
</evidence>